<gene>
    <name evidence="10" type="ORF">EGW08_006834</name>
</gene>
<feature type="transmembrane region" description="Helical" evidence="9">
    <location>
        <begin position="119"/>
        <end position="140"/>
    </location>
</feature>
<accession>A0A3S1BJT6</accession>
<evidence type="ECO:0000313" key="11">
    <source>
        <dbReference type="Proteomes" id="UP000271974"/>
    </source>
</evidence>
<evidence type="ECO:0000256" key="1">
    <source>
        <dbReference type="ARBA" id="ARBA00004448"/>
    </source>
</evidence>
<protein>
    <recommendedName>
        <fullName evidence="3">Transmembrane protein 186</fullName>
    </recommendedName>
</protein>
<comment type="subcellular location">
    <subcellularLocation>
        <location evidence="1">Mitochondrion inner membrane</location>
        <topology evidence="1">Multi-pass membrane protein</topology>
    </subcellularLocation>
</comment>
<keyword evidence="5" id="KW-0999">Mitochondrion inner membrane</keyword>
<evidence type="ECO:0000256" key="7">
    <source>
        <dbReference type="ARBA" id="ARBA00023128"/>
    </source>
</evidence>
<evidence type="ECO:0000256" key="8">
    <source>
        <dbReference type="ARBA" id="ARBA00023136"/>
    </source>
</evidence>
<dbReference type="AlphaFoldDB" id="A0A3S1BJT6"/>
<reference evidence="10 11" key="1">
    <citation type="submission" date="2019-01" db="EMBL/GenBank/DDBJ databases">
        <title>A draft genome assembly of the solar-powered sea slug Elysia chlorotica.</title>
        <authorList>
            <person name="Cai H."/>
            <person name="Li Q."/>
            <person name="Fang X."/>
            <person name="Li J."/>
            <person name="Curtis N.E."/>
            <person name="Altenburger A."/>
            <person name="Shibata T."/>
            <person name="Feng M."/>
            <person name="Maeda T."/>
            <person name="Schwartz J.A."/>
            <person name="Shigenobu S."/>
            <person name="Lundholm N."/>
            <person name="Nishiyama T."/>
            <person name="Yang H."/>
            <person name="Hasebe M."/>
            <person name="Li S."/>
            <person name="Pierce S.K."/>
            <person name="Wang J."/>
        </authorList>
    </citation>
    <scope>NUCLEOTIDE SEQUENCE [LARGE SCALE GENOMIC DNA]</scope>
    <source>
        <strain evidence="10">EC2010</strain>
        <tissue evidence="10">Whole organism of an adult</tissue>
    </source>
</reference>
<evidence type="ECO:0000256" key="3">
    <source>
        <dbReference type="ARBA" id="ARBA00014604"/>
    </source>
</evidence>
<keyword evidence="11" id="KW-1185">Reference proteome</keyword>
<keyword evidence="8 9" id="KW-0472">Membrane</keyword>
<comment type="similarity">
    <text evidence="2">Belongs to the TMEM186 family.</text>
</comment>
<dbReference type="EMBL" id="RQTK01000171">
    <property type="protein sequence ID" value="RUS85391.1"/>
    <property type="molecule type" value="Genomic_DNA"/>
</dbReference>
<proteinExistence type="inferred from homology"/>
<evidence type="ECO:0000256" key="5">
    <source>
        <dbReference type="ARBA" id="ARBA00022792"/>
    </source>
</evidence>
<evidence type="ECO:0000313" key="10">
    <source>
        <dbReference type="EMBL" id="RUS85391.1"/>
    </source>
</evidence>
<evidence type="ECO:0000256" key="9">
    <source>
        <dbReference type="SAM" id="Phobius"/>
    </source>
</evidence>
<dbReference type="OrthoDB" id="6147888at2759"/>
<keyword evidence="7" id="KW-0496">Mitochondrion</keyword>
<evidence type="ECO:0000256" key="4">
    <source>
        <dbReference type="ARBA" id="ARBA00022692"/>
    </source>
</evidence>
<keyword evidence="6 9" id="KW-1133">Transmembrane helix</keyword>
<comment type="caution">
    <text evidence="10">The sequence shown here is derived from an EMBL/GenBank/DDBJ whole genome shotgun (WGS) entry which is preliminary data.</text>
</comment>
<evidence type="ECO:0000256" key="2">
    <source>
        <dbReference type="ARBA" id="ARBA00007020"/>
    </source>
</evidence>
<name>A0A3S1BJT6_ELYCH</name>
<keyword evidence="4 9" id="KW-0812">Transmembrane</keyword>
<organism evidence="10 11">
    <name type="scientific">Elysia chlorotica</name>
    <name type="common">Eastern emerald elysia</name>
    <name type="synonym">Sea slug</name>
    <dbReference type="NCBI Taxonomy" id="188477"/>
    <lineage>
        <taxon>Eukaryota</taxon>
        <taxon>Metazoa</taxon>
        <taxon>Spiralia</taxon>
        <taxon>Lophotrochozoa</taxon>
        <taxon>Mollusca</taxon>
        <taxon>Gastropoda</taxon>
        <taxon>Heterobranchia</taxon>
        <taxon>Euthyneura</taxon>
        <taxon>Panpulmonata</taxon>
        <taxon>Sacoglossa</taxon>
        <taxon>Placobranchoidea</taxon>
        <taxon>Plakobranchidae</taxon>
        <taxon>Elysia</taxon>
    </lineage>
</organism>
<dbReference type="PANTHER" id="PTHR13603:SF1">
    <property type="entry name" value="TRANSMEMBRANE PROTEIN 186"/>
    <property type="match status" value="1"/>
</dbReference>
<dbReference type="GO" id="GO:0005743">
    <property type="term" value="C:mitochondrial inner membrane"/>
    <property type="evidence" value="ECO:0007669"/>
    <property type="project" value="UniProtKB-SubCell"/>
</dbReference>
<dbReference type="InterPro" id="IPR026571">
    <property type="entry name" value="Tmem186"/>
</dbReference>
<sequence>MLSPGCLFQLQSGLMKAVCHTRPRCFSQLTSLLYNTRISGSSYHARNSSSLNSVFTPPHVRSLNPSPAHRTSALTCFRWKQTEAGKLSHLSEVDKKEFTELYFIKNISFLRVLCRFSKLSVAMFLFATPASFFSAQLGIIPTATGTNIVTIFAAYAIIFTTQSWLFSSRIVGKIMLSSDDQLVKVSHLSLFGDRRDVFLKPSDFVPDKRERSGGFIDQNLCQVRIRNYPKRLLFMPHQGHVDTDHERIDLLLSGQY</sequence>
<dbReference type="Proteomes" id="UP000271974">
    <property type="component" value="Unassembled WGS sequence"/>
</dbReference>
<dbReference type="PANTHER" id="PTHR13603">
    <property type="entry name" value="TRANSMEMBRANE PROTEIN 186"/>
    <property type="match status" value="1"/>
</dbReference>
<feature type="transmembrane region" description="Helical" evidence="9">
    <location>
        <begin position="146"/>
        <end position="166"/>
    </location>
</feature>
<evidence type="ECO:0000256" key="6">
    <source>
        <dbReference type="ARBA" id="ARBA00022989"/>
    </source>
</evidence>